<comment type="caution">
    <text evidence="5">The sequence shown here is derived from an EMBL/GenBank/DDBJ whole genome shotgun (WGS) entry which is preliminary data.</text>
</comment>
<proteinExistence type="predicted"/>
<name>A0AAW6TSQ5_9FLAO</name>
<dbReference type="PANTHER" id="PTHR13504:SF38">
    <property type="entry name" value="FIDO DOMAIN-CONTAINING PROTEIN"/>
    <property type="match status" value="1"/>
</dbReference>
<evidence type="ECO:0000313" key="5">
    <source>
        <dbReference type="EMBL" id="MDI5950405.1"/>
    </source>
</evidence>
<dbReference type="RefSeq" id="WP_282716999.1">
    <property type="nucleotide sequence ID" value="NZ_JASCRY010000003.1"/>
</dbReference>
<dbReference type="EMBL" id="JASCRY010000003">
    <property type="protein sequence ID" value="MDI5950405.1"/>
    <property type="molecule type" value="Genomic_DNA"/>
</dbReference>
<evidence type="ECO:0000256" key="2">
    <source>
        <dbReference type="PIRSR" id="PIRSR640198-2"/>
    </source>
</evidence>
<keyword evidence="2" id="KW-0547">Nucleotide-binding</keyword>
<feature type="domain" description="Fido" evidence="4">
    <location>
        <begin position="322"/>
        <end position="454"/>
    </location>
</feature>
<feature type="binding site" evidence="2">
    <location>
        <begin position="400"/>
        <end position="407"/>
    </location>
    <ligand>
        <name>ATP</name>
        <dbReference type="ChEBI" id="CHEBI:30616"/>
    </ligand>
</feature>
<organism evidence="5 6">
    <name type="scientific">Flavobacterium yafengii</name>
    <dbReference type="NCBI Taxonomy" id="3041253"/>
    <lineage>
        <taxon>Bacteria</taxon>
        <taxon>Pseudomonadati</taxon>
        <taxon>Bacteroidota</taxon>
        <taxon>Flavobacteriia</taxon>
        <taxon>Flavobacteriales</taxon>
        <taxon>Flavobacteriaceae</taxon>
        <taxon>Flavobacterium</taxon>
    </lineage>
</organism>
<dbReference type="InterPro" id="IPR003812">
    <property type="entry name" value="Fido"/>
</dbReference>
<protein>
    <submittedName>
        <fullName evidence="5">Fic family protein</fullName>
    </submittedName>
</protein>
<dbReference type="Gene3D" id="1.10.3290.10">
    <property type="entry name" value="Fido-like domain"/>
    <property type="match status" value="1"/>
</dbReference>
<evidence type="ECO:0000256" key="1">
    <source>
        <dbReference type="PIRSR" id="PIRSR640198-1"/>
    </source>
</evidence>
<feature type="active site" evidence="1">
    <location>
        <position position="396"/>
    </location>
</feature>
<evidence type="ECO:0000313" key="6">
    <source>
        <dbReference type="Proteomes" id="UP001228643"/>
    </source>
</evidence>
<dbReference type="AlphaFoldDB" id="A0AAW6TSQ5"/>
<keyword evidence="6" id="KW-1185">Reference proteome</keyword>
<dbReference type="InterPro" id="IPR036597">
    <property type="entry name" value="Fido-like_dom_sf"/>
</dbReference>
<dbReference type="PROSITE" id="PS51459">
    <property type="entry name" value="FIDO"/>
    <property type="match status" value="1"/>
</dbReference>
<dbReference type="PANTHER" id="PTHR13504">
    <property type="entry name" value="FIDO DOMAIN-CONTAINING PROTEIN DDB_G0283145"/>
    <property type="match status" value="1"/>
</dbReference>
<accession>A0AAW6TSQ5</accession>
<keyword evidence="2" id="KW-0067">ATP-binding</keyword>
<dbReference type="Proteomes" id="UP001228643">
    <property type="component" value="Unassembled WGS sequence"/>
</dbReference>
<feature type="site" description="Important for autoinhibition of adenylyltransferase activity" evidence="3">
    <location>
        <position position="271"/>
    </location>
</feature>
<dbReference type="GO" id="GO:0005524">
    <property type="term" value="F:ATP binding"/>
    <property type="evidence" value="ECO:0007669"/>
    <property type="project" value="UniProtKB-KW"/>
</dbReference>
<dbReference type="InterPro" id="IPR040198">
    <property type="entry name" value="Fido_containing"/>
</dbReference>
<evidence type="ECO:0000256" key="3">
    <source>
        <dbReference type="PIRSR" id="PIRSR640198-3"/>
    </source>
</evidence>
<dbReference type="SUPFAM" id="SSF140931">
    <property type="entry name" value="Fic-like"/>
    <property type="match status" value="1"/>
</dbReference>
<gene>
    <name evidence="5" type="ORF">QLS97_12180</name>
</gene>
<dbReference type="Pfam" id="PF02661">
    <property type="entry name" value="Fic"/>
    <property type="match status" value="1"/>
</dbReference>
<reference evidence="5 6" key="1">
    <citation type="submission" date="2023-04" db="EMBL/GenBank/DDBJ databases">
        <title>Two novel species of Flavobacterium.</title>
        <authorList>
            <person name="Liu Q."/>
            <person name="Xin Y.-H."/>
        </authorList>
    </citation>
    <scope>NUCLEOTIDE SEQUENCE [LARGE SCALE GENOMIC DNA]</scope>
    <source>
        <strain evidence="5 6">LB2P87</strain>
    </source>
</reference>
<evidence type="ECO:0000259" key="4">
    <source>
        <dbReference type="PROSITE" id="PS51459"/>
    </source>
</evidence>
<sequence>MDKAIPLHLQEIIYSSSDPEISRTVSKLVKDGKLRKIAPKIYTPNFDAEPSEIIRRNLFKILGHLYPGILLSHRSALEFAPTPNGELFLTYTYDRKTSLPGITLSITKGHSPLPEDNEMSSGLFVSQRERALLENLQESRKSGVFSKTLEKKAIEEKLETVIRVQGEKGLNELRDKARIISEELNLQKEYVKLNSIIGALLTTHTSSILTSPLAQARAFGHPYDPLRIQLFEKLFTELQQRTFADILDRNTDPEQFRDFAFYEAYFSNFIEGTRFDVEDARQIIETQKPLPARNQDSHDVLGTYQIVSNRAEMSLTPSNAEQLIDMLRYRHKILMSARPDKLPGNFKDKNNFAGDTAFVDFNHVLGTINEGFNFYRALSHPFAKAAYMMFMISEIHPFLDGNGRIARIMMNAELVKEGQSKIIIPTVFREDYLGGLRQLTRRSEPDTYIRMLHRAQLFSSSISGISTEEIKVVLEQSNAFKEGDQYILKISGPSN</sequence>